<keyword evidence="2" id="KW-0732">Signal</keyword>
<protein>
    <recommendedName>
        <fullName evidence="5">DUF732 domain-containing protein</fullName>
    </recommendedName>
</protein>
<evidence type="ECO:0000256" key="2">
    <source>
        <dbReference type="SAM" id="SignalP"/>
    </source>
</evidence>
<organism evidence="3 4">
    <name type="scientific">Mycolicibacterium chlorophenolicum</name>
    <dbReference type="NCBI Taxonomy" id="37916"/>
    <lineage>
        <taxon>Bacteria</taxon>
        <taxon>Bacillati</taxon>
        <taxon>Actinomycetota</taxon>
        <taxon>Actinomycetes</taxon>
        <taxon>Mycobacteriales</taxon>
        <taxon>Mycobacteriaceae</taxon>
        <taxon>Mycolicibacterium</taxon>
    </lineage>
</organism>
<comment type="caution">
    <text evidence="3">The sequence shown here is derived from an EMBL/GenBank/DDBJ whole genome shotgun (WGS) entry which is preliminary data.</text>
</comment>
<keyword evidence="4" id="KW-1185">Reference proteome</keyword>
<dbReference type="STRING" id="37916.MCHLDSM_04985"/>
<feature type="chain" id="PRO_5038791582" description="DUF732 domain-containing protein" evidence="2">
    <location>
        <begin position="27"/>
        <end position="147"/>
    </location>
</feature>
<feature type="signal peptide" evidence="2">
    <location>
        <begin position="1"/>
        <end position="26"/>
    </location>
</feature>
<reference evidence="3 4" key="1">
    <citation type="journal article" date="2015" name="Genome Biol. Evol.">
        <title>Characterization of Three Mycobacterium spp. with Potential Use in Bioremediation by Genome Sequencing and Comparative Genomics.</title>
        <authorList>
            <person name="Das S."/>
            <person name="Pettersson B.M."/>
            <person name="Behra P.R."/>
            <person name="Ramesh M."/>
            <person name="Dasgupta S."/>
            <person name="Bhattacharya A."/>
            <person name="Kirsebom L.A."/>
        </authorList>
    </citation>
    <scope>NUCLEOTIDE SEQUENCE [LARGE SCALE GENOMIC DNA]</scope>
    <source>
        <strain evidence="3 4">DSM 43826</strain>
    </source>
</reference>
<dbReference type="AlphaFoldDB" id="A0A0J6VKX2"/>
<evidence type="ECO:0000313" key="3">
    <source>
        <dbReference type="EMBL" id="KMO70098.1"/>
    </source>
</evidence>
<evidence type="ECO:0000313" key="4">
    <source>
        <dbReference type="Proteomes" id="UP000036513"/>
    </source>
</evidence>
<name>A0A0J6VKX2_9MYCO</name>
<accession>A0A0J6VKX2</accession>
<gene>
    <name evidence="3" type="ORF">MCHLDSM_04985</name>
</gene>
<dbReference type="EMBL" id="JYNL01000064">
    <property type="protein sequence ID" value="KMO70098.1"/>
    <property type="molecule type" value="Genomic_DNA"/>
</dbReference>
<dbReference type="PROSITE" id="PS51257">
    <property type="entry name" value="PROKAR_LIPOPROTEIN"/>
    <property type="match status" value="1"/>
</dbReference>
<feature type="region of interest" description="Disordered" evidence="1">
    <location>
        <begin position="30"/>
        <end position="86"/>
    </location>
</feature>
<dbReference type="Proteomes" id="UP000036513">
    <property type="component" value="Unassembled WGS sequence"/>
</dbReference>
<dbReference type="PATRIC" id="fig|37916.4.peg.4992"/>
<dbReference type="RefSeq" id="WP_082169045.1">
    <property type="nucleotide sequence ID" value="NZ_JYNL01000064.1"/>
</dbReference>
<evidence type="ECO:0000256" key="1">
    <source>
        <dbReference type="SAM" id="MobiDB-lite"/>
    </source>
</evidence>
<proteinExistence type="predicted"/>
<sequence precursor="true">MKTRVRVTTTALAGLAIALGVTTACQRTTEGAVAQTTQPGPPLTTEPSAPSRLPSIPGLPDITIPNLPLPTRGTDVPVVPPPPNATSMTCEEYNGLDEPTRVAVVRAILEQGSNPLGPNGETVGQLLADAACQFLPSAKVSDVLMGS</sequence>
<evidence type="ECO:0008006" key="5">
    <source>
        <dbReference type="Google" id="ProtNLM"/>
    </source>
</evidence>